<sequence>MNVKLKLKGKAIFSFFMIISLMFGSFGFGLSAEQASADADQSQSSSADDGIAIADGFLRIHYNGNIEGMGLWFWGDVAEPSDGWSSGASAFDPAQADLYGHYVDVRLGEGAKKVGFLVVHRTTGEKEGGDKNLTLLSPDVNEVWIKSGSDQVFSYEPVDLPGNTVRIHYTRDDQNYDIYGLWLWGDVAMPSDGWPGGATPFVAEQTDRYGAYVDVPLQPNAKKISFLVVNRNNGDEKDGGDKVFSLADRYNRLWIKQGDNNVYVSPYGEVPVGLVSAEVLSESKLLLGFTMTDGLDPESLKNELAIKDIQGNEIPAVQAGIVSASAVEVEVSGSSLLAHLPLSVTYSGRTVAATTGWRMLDEVFYYDGNDLGATYHDGGVAFKLWAPTASSVTASVYDKDDATRYIGSIDLSLGEQGVWTAEAVPSDFQISDLKGYFYQYYVTNQGVTKAVLDPYAKSMAPFRVDTSGKAGSDGDIVGKAAIVNLNGTDPDEYGYAQIDGYEQREDAVIWEIHVRDFTSDPSVEGDLNGRWGSYKAFGDKLDYLKSLGVTHVQLMPVMAWYYGDETSIGERELDYSAQGNEYNWGYDPHNYFSPDGAYSENPADPQLRIEELKGLIDAVHDAGMGVILDVVYTHMAKADFLNDIVPGYYAWKDANGNNVGGFGNNLATNHKMAEKLMVDSVKYWFDEYKIDGMRWDMMGDATYEAVQHAYDEAAKINPDALFIGEGWRTFSGGIAEPALDGHGATQDWMNQTDNVGVFSDEIRNELKSGYGSEGEPRFITGGARPIESIFNNIKAQPSNTPADDPGDMVSYIEAHDNLPLYDVIAQSIKKDPAVPANDLEIHKRIRLGNLLIMTSQGSAFLHAGQEYGRTKQWKGDGAPEQKYHELKDESGHSFGYFVHDSYDSSDAINMFDWAKATDAKTYPVNHITREYTSGLISLRKSTNAFTLGNAGLVDQNITLIDSPEIAESDKIIAYKNKATDGSGNYYVFVNADSVPRTLTLQVNLTEGKVLVDNDEAGSIGVTEPSGFRLTSSSITLEPLTAVVINKQDSGGGNPGNPDPGNGGGGTGTTSSGSASSSQTAKDSALESLKKQLDALPSGTAEAAEKIVKELDKLGTVASLERTDKDGKKIIGLKAVEFQSALDRLTKGLDLAEQHLGGNAGLLNNIKSAAGMVIDIGGLTTDTVELSLPGPYLAKLKDAGIALKVRTANAMISIPAGTGATGMDLSQLQEMTLGFAPVSGTESQRLLSNAEIGDRALKPAGKIISFTGFTVDASGNGNSITAFDGPVVLSLTMTAEEMKSLGDKRKSGLYQMDDDGFVQFRGGKFENGGFVSEILDTGYYTVMESVKTFKDSADTWAKEYIEISVARGITTGIDKEHFAPQAAVTRGQMAVFLGRALKLDEASAGNVTFTDVDPDAYYHGFIAAMKQAGILAGYEDGSFRPDQKVTREEMLTMVMKAHEYTKEKNVAGLPIATPSSASFADEGDISNFALGFVKAARELGLISGTPEGKFAPQDTATRDQMAKVLTMLMEITGQF</sequence>
<dbReference type="Gene3D" id="2.60.40.10">
    <property type="entry name" value="Immunoglobulins"/>
    <property type="match status" value="1"/>
</dbReference>
<dbReference type="EC" id="3.2.1.41" evidence="7"/>
<dbReference type="CDD" id="cd10315">
    <property type="entry name" value="CBM41_pullulanase"/>
    <property type="match status" value="2"/>
</dbReference>
<dbReference type="InterPro" id="IPR005323">
    <property type="entry name" value="CBM41_pullulanase"/>
</dbReference>
<feature type="domain" description="SLH" evidence="12">
    <location>
        <begin position="1404"/>
        <end position="1467"/>
    </location>
</feature>
<dbReference type="InterPro" id="IPR014756">
    <property type="entry name" value="Ig_E-set"/>
</dbReference>
<gene>
    <name evidence="13" type="ORF">DFP94_101420</name>
</gene>
<protein>
    <recommendedName>
        <fullName evidence="7">pullulanase</fullName>
        <ecNumber evidence="7">3.2.1.41</ecNumber>
    </recommendedName>
    <alternativeName>
        <fullName evidence="8">Alpha-dextrin endo-1,6-alpha-glucosidase</fullName>
    </alternativeName>
    <alternativeName>
        <fullName evidence="9">Pullulan 6-glucanohydrolase</fullName>
    </alternativeName>
</protein>
<dbReference type="GO" id="GO:0030246">
    <property type="term" value="F:carbohydrate binding"/>
    <property type="evidence" value="ECO:0007669"/>
    <property type="project" value="InterPro"/>
</dbReference>
<organism evidence="13 14">
    <name type="scientific">Fontibacillus phaseoli</name>
    <dbReference type="NCBI Taxonomy" id="1416533"/>
    <lineage>
        <taxon>Bacteria</taxon>
        <taxon>Bacillati</taxon>
        <taxon>Bacillota</taxon>
        <taxon>Bacilli</taxon>
        <taxon>Bacillales</taxon>
        <taxon>Paenibacillaceae</taxon>
        <taxon>Fontibacillus</taxon>
    </lineage>
</organism>
<dbReference type="SUPFAM" id="SSF49452">
    <property type="entry name" value="Starch-binding domain-like"/>
    <property type="match status" value="2"/>
</dbReference>
<reference evidence="13 14" key="1">
    <citation type="submission" date="2018-07" db="EMBL/GenBank/DDBJ databases">
        <title>Genomic Encyclopedia of Type Strains, Phase III (KMG-III): the genomes of soil and plant-associated and newly described type strains.</title>
        <authorList>
            <person name="Whitman W."/>
        </authorList>
    </citation>
    <scope>NUCLEOTIDE SEQUENCE [LARGE SCALE GENOMIC DNA]</scope>
    <source>
        <strain evidence="13 14">CECT 8333</strain>
    </source>
</reference>
<keyword evidence="11" id="KW-1133">Transmembrane helix</keyword>
<evidence type="ECO:0000256" key="5">
    <source>
        <dbReference type="ARBA" id="ARBA00023295"/>
    </source>
</evidence>
<dbReference type="OrthoDB" id="9761875at2"/>
<dbReference type="GO" id="GO:0005975">
    <property type="term" value="P:carbohydrate metabolic process"/>
    <property type="evidence" value="ECO:0007669"/>
    <property type="project" value="InterPro"/>
</dbReference>
<evidence type="ECO:0000256" key="9">
    <source>
        <dbReference type="ARBA" id="ARBA00031076"/>
    </source>
</evidence>
<feature type="transmembrane region" description="Helical" evidence="11">
    <location>
        <begin position="12"/>
        <end position="32"/>
    </location>
</feature>
<evidence type="ECO:0000256" key="8">
    <source>
        <dbReference type="ARBA" id="ARBA00029618"/>
    </source>
</evidence>
<evidence type="ECO:0000256" key="10">
    <source>
        <dbReference type="SAM" id="MobiDB-lite"/>
    </source>
</evidence>
<dbReference type="PROSITE" id="PS51272">
    <property type="entry name" value="SLH"/>
    <property type="match status" value="3"/>
</dbReference>
<evidence type="ECO:0000256" key="4">
    <source>
        <dbReference type="ARBA" id="ARBA00022837"/>
    </source>
</evidence>
<evidence type="ECO:0000313" key="14">
    <source>
        <dbReference type="Proteomes" id="UP000253090"/>
    </source>
</evidence>
<comment type="caution">
    <text evidence="13">The sequence shown here is derived from an EMBL/GenBank/DDBJ whole genome shotgun (WGS) entry which is preliminary data.</text>
</comment>
<feature type="domain" description="SLH" evidence="12">
    <location>
        <begin position="1343"/>
        <end position="1403"/>
    </location>
</feature>
<dbReference type="Pfam" id="PF00128">
    <property type="entry name" value="Alpha-amylase"/>
    <property type="match status" value="1"/>
</dbReference>
<evidence type="ECO:0000256" key="6">
    <source>
        <dbReference type="ARBA" id="ARBA00023965"/>
    </source>
</evidence>
<evidence type="ECO:0000256" key="2">
    <source>
        <dbReference type="ARBA" id="ARBA00022729"/>
    </source>
</evidence>
<dbReference type="InterPro" id="IPR040806">
    <property type="entry name" value="SpuA_C"/>
</dbReference>
<feature type="compositionally biased region" description="Gly residues" evidence="10">
    <location>
        <begin position="1049"/>
        <end position="1067"/>
    </location>
</feature>
<keyword evidence="5" id="KW-0326">Glycosidase</keyword>
<dbReference type="EMBL" id="QPJW01000001">
    <property type="protein sequence ID" value="RCX22835.1"/>
    <property type="molecule type" value="Genomic_DNA"/>
</dbReference>
<keyword evidence="14" id="KW-1185">Reference proteome</keyword>
<dbReference type="Pfam" id="PF18033">
    <property type="entry name" value="SpuA_C"/>
    <property type="match status" value="1"/>
</dbReference>
<dbReference type="Pfam" id="PF03714">
    <property type="entry name" value="PUD"/>
    <property type="match status" value="2"/>
</dbReference>
<dbReference type="Gene3D" id="3.20.20.80">
    <property type="entry name" value="Glycosidases"/>
    <property type="match status" value="1"/>
</dbReference>
<evidence type="ECO:0000256" key="3">
    <source>
        <dbReference type="ARBA" id="ARBA00022801"/>
    </source>
</evidence>
<dbReference type="CDD" id="cd02860">
    <property type="entry name" value="E_set_Pullulanase"/>
    <property type="match status" value="1"/>
</dbReference>
<keyword evidence="11" id="KW-0812">Transmembrane</keyword>
<dbReference type="InterPro" id="IPR013783">
    <property type="entry name" value="Ig-like_fold"/>
</dbReference>
<dbReference type="InterPro" id="IPR013784">
    <property type="entry name" value="Carb-bd-like_fold"/>
</dbReference>
<keyword evidence="3" id="KW-0378">Hydrolase</keyword>
<dbReference type="InterPro" id="IPR011838">
    <property type="entry name" value="Pullulan_Gpos"/>
</dbReference>
<feature type="domain" description="SLH" evidence="12">
    <location>
        <begin position="1475"/>
        <end position="1534"/>
    </location>
</feature>
<dbReference type="GO" id="GO:0051060">
    <property type="term" value="F:pullulanase activity"/>
    <property type="evidence" value="ECO:0007669"/>
    <property type="project" value="UniProtKB-EC"/>
</dbReference>
<dbReference type="SUPFAM" id="SSF51445">
    <property type="entry name" value="(Trans)glycosidases"/>
    <property type="match status" value="1"/>
</dbReference>
<dbReference type="RefSeq" id="WP_114494787.1">
    <property type="nucleotide sequence ID" value="NZ_QPJW01000001.1"/>
</dbReference>
<dbReference type="Gene3D" id="2.60.40.1220">
    <property type="match status" value="1"/>
</dbReference>
<feature type="region of interest" description="Disordered" evidence="10">
    <location>
        <begin position="1045"/>
        <end position="1085"/>
    </location>
</feature>
<name>A0A369BP30_9BACL</name>
<evidence type="ECO:0000256" key="1">
    <source>
        <dbReference type="ARBA" id="ARBA00008061"/>
    </source>
</evidence>
<feature type="compositionally biased region" description="Low complexity" evidence="10">
    <location>
        <begin position="1068"/>
        <end position="1077"/>
    </location>
</feature>
<dbReference type="InterPro" id="IPR017853">
    <property type="entry name" value="GH"/>
</dbReference>
<dbReference type="CDD" id="cd11341">
    <property type="entry name" value="AmyAc_Pullulanase_LD-like"/>
    <property type="match status" value="1"/>
</dbReference>
<evidence type="ECO:0000259" key="12">
    <source>
        <dbReference type="PROSITE" id="PS51272"/>
    </source>
</evidence>
<keyword evidence="11" id="KW-0472">Membrane</keyword>
<accession>A0A369BP30</accession>
<dbReference type="InterPro" id="IPR006047">
    <property type="entry name" value="GH13_cat_dom"/>
</dbReference>
<comment type="similarity">
    <text evidence="1">Belongs to the glycosyl hydrolase 13 family.</text>
</comment>
<dbReference type="Gene3D" id="2.60.40.1180">
    <property type="entry name" value="Golgi alpha-mannosidase II"/>
    <property type="match status" value="1"/>
</dbReference>
<dbReference type="NCBIfam" id="TIGR02102">
    <property type="entry name" value="pullulan_Gpos"/>
    <property type="match status" value="1"/>
</dbReference>
<dbReference type="Pfam" id="PF00395">
    <property type="entry name" value="SLH"/>
    <property type="match status" value="3"/>
</dbReference>
<dbReference type="InterPro" id="IPR001119">
    <property type="entry name" value="SLH_dom"/>
</dbReference>
<dbReference type="Gene3D" id="2.60.40.1110">
    <property type="match status" value="2"/>
</dbReference>
<dbReference type="InterPro" id="IPR013780">
    <property type="entry name" value="Glyco_hydro_b"/>
</dbReference>
<evidence type="ECO:0000256" key="7">
    <source>
        <dbReference type="ARBA" id="ARBA00024062"/>
    </source>
</evidence>
<keyword evidence="4" id="KW-0106">Calcium</keyword>
<dbReference type="InterPro" id="IPR004193">
    <property type="entry name" value="Glyco_hydro_13_N"/>
</dbReference>
<dbReference type="SMART" id="SM00642">
    <property type="entry name" value="Aamy"/>
    <property type="match status" value="1"/>
</dbReference>
<dbReference type="PANTHER" id="PTHR43002">
    <property type="entry name" value="GLYCOGEN DEBRANCHING ENZYME"/>
    <property type="match status" value="1"/>
</dbReference>
<dbReference type="Pfam" id="PF02922">
    <property type="entry name" value="CBM_48"/>
    <property type="match status" value="1"/>
</dbReference>
<evidence type="ECO:0000313" key="13">
    <source>
        <dbReference type="EMBL" id="RCX22835.1"/>
    </source>
</evidence>
<proteinExistence type="inferred from homology"/>
<dbReference type="SUPFAM" id="SSF81296">
    <property type="entry name" value="E set domains"/>
    <property type="match status" value="1"/>
</dbReference>
<keyword evidence="2" id="KW-0732">Signal</keyword>
<evidence type="ECO:0000256" key="11">
    <source>
        <dbReference type="SAM" id="Phobius"/>
    </source>
</evidence>
<dbReference type="InterPro" id="IPR014755">
    <property type="entry name" value="Cu-Rt/internalin_Ig-like"/>
</dbReference>
<comment type="catalytic activity">
    <reaction evidence="6">
        <text>Hydrolysis of (1-&gt;6)-alpha-D-glucosidic linkages in pullulan, amylopectin and glycogen, and in the alpha- and beta-limit dextrins of amylopectin and glycogen.</text>
        <dbReference type="EC" id="3.2.1.41"/>
    </reaction>
</comment>
<dbReference type="Proteomes" id="UP000253090">
    <property type="component" value="Unassembled WGS sequence"/>
</dbReference>